<dbReference type="AlphaFoldDB" id="A0A1J9RHQ9"/>
<evidence type="ECO:0000313" key="1">
    <source>
        <dbReference type="EMBL" id="OJD27165.1"/>
    </source>
</evidence>
<comment type="caution">
    <text evidence="1">The sequence shown here is derived from an EMBL/GenBank/DDBJ whole genome shotgun (WGS) entry which is preliminary data.</text>
</comment>
<accession>A0A1J9RHQ9</accession>
<reference evidence="1 2" key="1">
    <citation type="submission" date="2015-08" db="EMBL/GenBank/DDBJ databases">
        <title>Emmonsia species relationships and genome sequence.</title>
        <authorList>
            <person name="Cuomo C.A."/>
            <person name="Schwartz I.S."/>
            <person name="Kenyon C."/>
            <person name="De Hoog G.S."/>
            <person name="Govender N.P."/>
            <person name="Botha A."/>
            <person name="Moreno L."/>
            <person name="De Vries M."/>
            <person name="Munoz J.F."/>
            <person name="Stielow J.B."/>
        </authorList>
    </citation>
    <scope>NUCLEOTIDE SEQUENCE [LARGE SCALE GENOMIC DNA]</scope>
    <source>
        <strain evidence="1 2">EI222</strain>
    </source>
</reference>
<proteinExistence type="predicted"/>
<organism evidence="1 2">
    <name type="scientific">Blastomyces percursus</name>
    <dbReference type="NCBI Taxonomy" id="1658174"/>
    <lineage>
        <taxon>Eukaryota</taxon>
        <taxon>Fungi</taxon>
        <taxon>Dikarya</taxon>
        <taxon>Ascomycota</taxon>
        <taxon>Pezizomycotina</taxon>
        <taxon>Eurotiomycetes</taxon>
        <taxon>Eurotiomycetidae</taxon>
        <taxon>Onygenales</taxon>
        <taxon>Ajellomycetaceae</taxon>
        <taxon>Blastomyces</taxon>
    </lineage>
</organism>
<evidence type="ECO:0000313" key="2">
    <source>
        <dbReference type="Proteomes" id="UP000242791"/>
    </source>
</evidence>
<dbReference type="VEuPathDB" id="FungiDB:ACJ73_01436"/>
<sequence length="113" mass="12813">MKQHTAAIMELNAEAESYRKELEQQLPAETSNTVLIFGGNIEKKVWRISTKRHIPNPLYIIPIRTISGEPQIHENDNITLLVPGKYVKTETKLDIEPELECVFAGHNTSNETS</sequence>
<protein>
    <submittedName>
        <fullName evidence="1">Uncharacterized protein</fullName>
    </submittedName>
</protein>
<name>A0A1J9RHQ9_9EURO</name>
<keyword evidence="2" id="KW-1185">Reference proteome</keyword>
<dbReference type="Proteomes" id="UP000242791">
    <property type="component" value="Unassembled WGS sequence"/>
</dbReference>
<gene>
    <name evidence="1" type="ORF">ACJ73_01436</name>
</gene>
<dbReference type="EMBL" id="LGTZ01000131">
    <property type="protein sequence ID" value="OJD27165.1"/>
    <property type="molecule type" value="Genomic_DNA"/>
</dbReference>